<dbReference type="InterPro" id="IPR000725">
    <property type="entry name" value="Olfact_rcpt"/>
</dbReference>
<proteinExistence type="predicted"/>
<evidence type="ECO:0000313" key="11">
    <source>
        <dbReference type="Proteomes" id="UP001178461"/>
    </source>
</evidence>
<evidence type="ECO:0000256" key="5">
    <source>
        <dbReference type="ARBA" id="ARBA00023136"/>
    </source>
</evidence>
<keyword evidence="5 8" id="KW-0472">Membrane</keyword>
<name>A0AA35L8B1_9SAUR</name>
<evidence type="ECO:0000259" key="9">
    <source>
        <dbReference type="PROSITE" id="PS50262"/>
    </source>
</evidence>
<dbReference type="SUPFAM" id="SSF81321">
    <property type="entry name" value="Family A G protein-coupled receptor-like"/>
    <property type="match status" value="1"/>
</dbReference>
<dbReference type="Gene3D" id="1.20.1070.10">
    <property type="entry name" value="Rhodopsin 7-helix transmembrane proteins"/>
    <property type="match status" value="1"/>
</dbReference>
<keyword evidence="6 10" id="KW-0675">Receptor</keyword>
<keyword evidence="4" id="KW-0297">G-protein coupled receptor</keyword>
<sequence length="153" mass="17429">MFPVQPQSKMDHLKGNYTRVNEFLFVALSPTWQSQATLFVFFLLVYAATLVGNSLIMLTVTSDPRLRTPMYFLLGNLSFLDLCYSHVTTPKMLVDFLSEKKSISFDACMAQLFFLHLLAAAEMFLLTVMAYDREDSMSLSDNRTSLLTSHSKM</sequence>
<dbReference type="GO" id="GO:0004984">
    <property type="term" value="F:olfactory receptor activity"/>
    <property type="evidence" value="ECO:0007669"/>
    <property type="project" value="InterPro"/>
</dbReference>
<dbReference type="InterPro" id="IPR000276">
    <property type="entry name" value="GPCR_Rhodpsn"/>
</dbReference>
<evidence type="ECO:0000256" key="4">
    <source>
        <dbReference type="ARBA" id="ARBA00023040"/>
    </source>
</evidence>
<dbReference type="InterPro" id="IPR017452">
    <property type="entry name" value="GPCR_Rhodpsn_7TM"/>
</dbReference>
<organism evidence="10 11">
    <name type="scientific">Podarcis lilfordi</name>
    <name type="common">Lilford's wall lizard</name>
    <dbReference type="NCBI Taxonomy" id="74358"/>
    <lineage>
        <taxon>Eukaryota</taxon>
        <taxon>Metazoa</taxon>
        <taxon>Chordata</taxon>
        <taxon>Craniata</taxon>
        <taxon>Vertebrata</taxon>
        <taxon>Euteleostomi</taxon>
        <taxon>Lepidosauria</taxon>
        <taxon>Squamata</taxon>
        <taxon>Bifurcata</taxon>
        <taxon>Unidentata</taxon>
        <taxon>Episquamata</taxon>
        <taxon>Laterata</taxon>
        <taxon>Lacertibaenia</taxon>
        <taxon>Lacertidae</taxon>
        <taxon>Podarcis</taxon>
    </lineage>
</organism>
<evidence type="ECO:0000313" key="10">
    <source>
        <dbReference type="EMBL" id="CAI5791148.1"/>
    </source>
</evidence>
<comment type="subcellular location">
    <subcellularLocation>
        <location evidence="1">Membrane</location>
        <topology evidence="1">Multi-pass membrane protein</topology>
    </subcellularLocation>
</comment>
<dbReference type="Pfam" id="PF13853">
    <property type="entry name" value="7tm_4"/>
    <property type="match status" value="1"/>
</dbReference>
<keyword evidence="7" id="KW-0807">Transducer</keyword>
<evidence type="ECO:0000256" key="6">
    <source>
        <dbReference type="ARBA" id="ARBA00023170"/>
    </source>
</evidence>
<reference evidence="10" key="1">
    <citation type="submission" date="2022-12" db="EMBL/GenBank/DDBJ databases">
        <authorList>
            <person name="Alioto T."/>
            <person name="Alioto T."/>
            <person name="Gomez Garrido J."/>
        </authorList>
    </citation>
    <scope>NUCLEOTIDE SEQUENCE</scope>
</reference>
<evidence type="ECO:0000256" key="3">
    <source>
        <dbReference type="ARBA" id="ARBA00022989"/>
    </source>
</evidence>
<dbReference type="Proteomes" id="UP001178461">
    <property type="component" value="Chromosome 13"/>
</dbReference>
<evidence type="ECO:0000256" key="7">
    <source>
        <dbReference type="ARBA" id="ARBA00023224"/>
    </source>
</evidence>
<keyword evidence="11" id="KW-1185">Reference proteome</keyword>
<feature type="transmembrane region" description="Helical" evidence="8">
    <location>
        <begin position="38"/>
        <end position="58"/>
    </location>
</feature>
<dbReference type="PANTHER" id="PTHR48002">
    <property type="entry name" value="OLFACTORY RECEPTOR"/>
    <property type="match status" value="1"/>
</dbReference>
<dbReference type="GO" id="GO:0005886">
    <property type="term" value="C:plasma membrane"/>
    <property type="evidence" value="ECO:0007669"/>
    <property type="project" value="UniProtKB-ARBA"/>
</dbReference>
<dbReference type="GO" id="GO:0004930">
    <property type="term" value="F:G protein-coupled receptor activity"/>
    <property type="evidence" value="ECO:0007669"/>
    <property type="project" value="UniProtKB-KW"/>
</dbReference>
<gene>
    <name evidence="10" type="ORF">PODLI_1B034562</name>
</gene>
<dbReference type="EMBL" id="OX395138">
    <property type="protein sequence ID" value="CAI5791148.1"/>
    <property type="molecule type" value="Genomic_DNA"/>
</dbReference>
<dbReference type="PROSITE" id="PS50262">
    <property type="entry name" value="G_PROTEIN_RECEP_F1_2"/>
    <property type="match status" value="1"/>
</dbReference>
<dbReference type="InterPro" id="IPR050427">
    <property type="entry name" value="Olfactory_Receptors"/>
</dbReference>
<evidence type="ECO:0000256" key="2">
    <source>
        <dbReference type="ARBA" id="ARBA00022692"/>
    </source>
</evidence>
<keyword evidence="3 8" id="KW-1133">Transmembrane helix</keyword>
<feature type="transmembrane region" description="Helical" evidence="8">
    <location>
        <begin position="109"/>
        <end position="131"/>
    </location>
</feature>
<feature type="domain" description="G-protein coupled receptors family 1 profile" evidence="9">
    <location>
        <begin position="52"/>
        <end position="153"/>
    </location>
</feature>
<accession>A0AA35L8B1</accession>
<protein>
    <submittedName>
        <fullName evidence="10">Olfactory receptor 4Q2-like</fullName>
    </submittedName>
</protein>
<dbReference type="AlphaFoldDB" id="A0AA35L8B1"/>
<evidence type="ECO:0000256" key="1">
    <source>
        <dbReference type="ARBA" id="ARBA00004141"/>
    </source>
</evidence>
<evidence type="ECO:0000256" key="8">
    <source>
        <dbReference type="SAM" id="Phobius"/>
    </source>
</evidence>
<dbReference type="PRINTS" id="PR00237">
    <property type="entry name" value="GPCRRHODOPSN"/>
</dbReference>
<keyword evidence="2 8" id="KW-0812">Transmembrane</keyword>